<sequence>MTGTETIEFKVTGPKISAKRQADSAANPTSSKKVKMAHQLQKVETLLAIHRRPSTFSTRKELDDLEAKLGETQHKLVSEQYDSKLLLQAFNIEIECHERIKVDLMKAKRTNAEIWRDLDSKADECTNLISELASMHCQLGDAKASTESYEVAALDAKFDVMLEKKRRRRWQNRAQVLYSMLVQEVEHRYEEGSEGLDEIKSSLAETFGLPLAPGQAEVYSDEDTDEDNEGEDEECRESD</sequence>
<dbReference type="Proteomes" id="UP000799771">
    <property type="component" value="Unassembled WGS sequence"/>
</dbReference>
<feature type="region of interest" description="Disordered" evidence="1">
    <location>
        <begin position="211"/>
        <end position="239"/>
    </location>
</feature>
<accession>A0A6A6ATM6</accession>
<dbReference type="RefSeq" id="XP_033528682.1">
    <property type="nucleotide sequence ID" value="XM_033661894.1"/>
</dbReference>
<dbReference type="GeneID" id="54402326"/>
<evidence type="ECO:0000256" key="1">
    <source>
        <dbReference type="SAM" id="MobiDB-lite"/>
    </source>
</evidence>
<feature type="compositionally biased region" description="Acidic residues" evidence="1">
    <location>
        <begin position="219"/>
        <end position="239"/>
    </location>
</feature>
<organism evidence="2 3">
    <name type="scientific">Dothidotthia symphoricarpi CBS 119687</name>
    <dbReference type="NCBI Taxonomy" id="1392245"/>
    <lineage>
        <taxon>Eukaryota</taxon>
        <taxon>Fungi</taxon>
        <taxon>Dikarya</taxon>
        <taxon>Ascomycota</taxon>
        <taxon>Pezizomycotina</taxon>
        <taxon>Dothideomycetes</taxon>
        <taxon>Pleosporomycetidae</taxon>
        <taxon>Pleosporales</taxon>
        <taxon>Dothidotthiaceae</taxon>
        <taxon>Dothidotthia</taxon>
    </lineage>
</organism>
<gene>
    <name evidence="2" type="ORF">P153DRAFT_109189</name>
</gene>
<keyword evidence="3" id="KW-1185">Reference proteome</keyword>
<evidence type="ECO:0000313" key="3">
    <source>
        <dbReference type="Proteomes" id="UP000799771"/>
    </source>
</evidence>
<dbReference type="AlphaFoldDB" id="A0A6A6ATM6"/>
<name>A0A6A6ATM6_9PLEO</name>
<reference evidence="2" key="1">
    <citation type="journal article" date="2020" name="Stud. Mycol.">
        <title>101 Dothideomycetes genomes: a test case for predicting lifestyles and emergence of pathogens.</title>
        <authorList>
            <person name="Haridas S."/>
            <person name="Albert R."/>
            <person name="Binder M."/>
            <person name="Bloem J."/>
            <person name="Labutti K."/>
            <person name="Salamov A."/>
            <person name="Andreopoulos B."/>
            <person name="Baker S."/>
            <person name="Barry K."/>
            <person name="Bills G."/>
            <person name="Bluhm B."/>
            <person name="Cannon C."/>
            <person name="Castanera R."/>
            <person name="Culley D."/>
            <person name="Daum C."/>
            <person name="Ezra D."/>
            <person name="Gonzalez J."/>
            <person name="Henrissat B."/>
            <person name="Kuo A."/>
            <person name="Liang C."/>
            <person name="Lipzen A."/>
            <person name="Lutzoni F."/>
            <person name="Magnuson J."/>
            <person name="Mondo S."/>
            <person name="Nolan M."/>
            <person name="Ohm R."/>
            <person name="Pangilinan J."/>
            <person name="Park H.-J."/>
            <person name="Ramirez L."/>
            <person name="Alfaro M."/>
            <person name="Sun H."/>
            <person name="Tritt A."/>
            <person name="Yoshinaga Y."/>
            <person name="Zwiers L.-H."/>
            <person name="Turgeon B."/>
            <person name="Goodwin S."/>
            <person name="Spatafora J."/>
            <person name="Crous P."/>
            <person name="Grigoriev I."/>
        </authorList>
    </citation>
    <scope>NUCLEOTIDE SEQUENCE</scope>
    <source>
        <strain evidence="2">CBS 119687</strain>
    </source>
</reference>
<proteinExistence type="predicted"/>
<evidence type="ECO:0000313" key="2">
    <source>
        <dbReference type="EMBL" id="KAF2134295.1"/>
    </source>
</evidence>
<feature type="region of interest" description="Disordered" evidence="1">
    <location>
        <begin position="10"/>
        <end position="33"/>
    </location>
</feature>
<protein>
    <submittedName>
        <fullName evidence="2">Uncharacterized protein</fullName>
    </submittedName>
</protein>
<dbReference type="EMBL" id="ML977498">
    <property type="protein sequence ID" value="KAF2134295.1"/>
    <property type="molecule type" value="Genomic_DNA"/>
</dbReference>